<dbReference type="AlphaFoldDB" id="X1E872"/>
<feature type="compositionally biased region" description="Polar residues" evidence="1">
    <location>
        <begin position="74"/>
        <end position="83"/>
    </location>
</feature>
<accession>X1E872</accession>
<evidence type="ECO:0000256" key="2">
    <source>
        <dbReference type="SAM" id="Phobius"/>
    </source>
</evidence>
<comment type="caution">
    <text evidence="3">The sequence shown here is derived from an EMBL/GenBank/DDBJ whole genome shotgun (WGS) entry which is preliminary data.</text>
</comment>
<name>X1E872_9ZZZZ</name>
<evidence type="ECO:0000313" key="3">
    <source>
        <dbReference type="EMBL" id="GAH04863.1"/>
    </source>
</evidence>
<feature type="transmembrane region" description="Helical" evidence="2">
    <location>
        <begin position="17"/>
        <end position="33"/>
    </location>
</feature>
<organism evidence="3">
    <name type="scientific">marine sediment metagenome</name>
    <dbReference type="NCBI Taxonomy" id="412755"/>
    <lineage>
        <taxon>unclassified sequences</taxon>
        <taxon>metagenomes</taxon>
        <taxon>ecological metagenomes</taxon>
    </lineage>
</organism>
<reference evidence="3" key="1">
    <citation type="journal article" date="2014" name="Front. Microbiol.">
        <title>High frequency of phylogenetically diverse reductive dehalogenase-homologous genes in deep subseafloor sedimentary metagenomes.</title>
        <authorList>
            <person name="Kawai M."/>
            <person name="Futagami T."/>
            <person name="Toyoda A."/>
            <person name="Takaki Y."/>
            <person name="Nishi S."/>
            <person name="Hori S."/>
            <person name="Arai W."/>
            <person name="Tsubouchi T."/>
            <person name="Morono Y."/>
            <person name="Uchiyama I."/>
            <person name="Ito T."/>
            <person name="Fujiyama A."/>
            <person name="Inagaki F."/>
            <person name="Takami H."/>
        </authorList>
    </citation>
    <scope>NUCLEOTIDE SEQUENCE</scope>
    <source>
        <strain evidence="3">Expedition CK06-06</strain>
    </source>
</reference>
<proteinExistence type="predicted"/>
<keyword evidence="2" id="KW-1133">Transmembrane helix</keyword>
<feature type="region of interest" description="Disordered" evidence="1">
    <location>
        <begin position="74"/>
        <end position="96"/>
    </location>
</feature>
<feature type="compositionally biased region" description="Basic and acidic residues" evidence="1">
    <location>
        <begin position="84"/>
        <end position="96"/>
    </location>
</feature>
<sequence length="109" mass="12259">MVAIVIAMLMFYQKEPVYTLVICGVGLTLYLYYKAKKSGKGLLGSFFSGPQSSQERNFDDLVALMMLQQLISSNPQTNTASKQISEDSRKRKEEIEKTQKEVLDLLSAD</sequence>
<evidence type="ECO:0000256" key="1">
    <source>
        <dbReference type="SAM" id="MobiDB-lite"/>
    </source>
</evidence>
<keyword evidence="2" id="KW-0472">Membrane</keyword>
<keyword evidence="2" id="KW-0812">Transmembrane</keyword>
<dbReference type="EMBL" id="BART01023243">
    <property type="protein sequence ID" value="GAH04863.1"/>
    <property type="molecule type" value="Genomic_DNA"/>
</dbReference>
<gene>
    <name evidence="3" type="ORF">S01H4_42344</name>
</gene>
<protein>
    <submittedName>
        <fullName evidence="3">Uncharacterized protein</fullName>
    </submittedName>
</protein>